<evidence type="ECO:0000256" key="1">
    <source>
        <dbReference type="SAM" id="Phobius"/>
    </source>
</evidence>
<evidence type="ECO:0000313" key="3">
    <source>
        <dbReference type="Proteomes" id="UP000078486"/>
    </source>
</evidence>
<sequence length="520" mass="55962">MSLNFLPLLTGQAFRPDVADVAVPFAARLKGRRVAGVSGLLGHESARFLKLAVIEVSKAGRVAVGEPEYAAVSGVESQARVLADFAQSHKLRHAAVILTEGLLTRPTLKVPPEAGGEEALFLLRDNPGRLLGFLTEPDRVYTFVRHPVLGSCMSFTLSKQAVRAADAVVAAAGLVCVRVEPAVAGVLDLLASRSKDFVTRGPVLLASDDYVYLLAPENEDWVTPVQGRSEEDVLDFAGALLSRLPVKSGWLGLMNTGMRDLAGFIKTEFPGFEVEDFSKTSMRDVTRVDGLQDAVSPARISVLDFEALAFDRGLAYDARPEFSAAREYLPGKYRLAVLGFAAGFLLLFALLVLTTRTFSSVASAQAELASRIARAAQVRGVLDTAARRVQAAGVVSGLLDAWVGENSPMQWFLQDLASTFDAKARPGLVMTELSVSRLKARQYKVEFSLYGPPEQLSAQYQESVRGLVGLGYQEFVTDQKFVPGGLRISCIFGYPDWAVPEGTKGVLAPMPAAAPAVLEK</sequence>
<feature type="transmembrane region" description="Helical" evidence="1">
    <location>
        <begin position="335"/>
        <end position="353"/>
    </location>
</feature>
<gene>
    <name evidence="2" type="ORF">AW736_02515</name>
</gene>
<dbReference type="STRING" id="1184151.AW736_02515"/>
<protein>
    <submittedName>
        <fullName evidence="2">Uncharacterized protein</fullName>
    </submittedName>
</protein>
<organism evidence="2 3">
    <name type="scientific">Termitidicoccus mucosus</name>
    <dbReference type="NCBI Taxonomy" id="1184151"/>
    <lineage>
        <taxon>Bacteria</taxon>
        <taxon>Pseudomonadati</taxon>
        <taxon>Verrucomicrobiota</taxon>
        <taxon>Opitutia</taxon>
        <taxon>Opitutales</taxon>
        <taxon>Opitutaceae</taxon>
        <taxon>Termitidicoccus</taxon>
    </lineage>
</organism>
<keyword evidence="1" id="KW-0812">Transmembrane</keyword>
<keyword evidence="1" id="KW-1133">Transmembrane helix</keyword>
<dbReference type="AlphaFoldDB" id="A0A178IPA5"/>
<accession>A0A178IPA5</accession>
<proteinExistence type="predicted"/>
<dbReference type="EMBL" id="LRRQ01000023">
    <property type="protein sequence ID" value="OAM91531.1"/>
    <property type="molecule type" value="Genomic_DNA"/>
</dbReference>
<keyword evidence="1" id="KW-0472">Membrane</keyword>
<name>A0A178IPA5_9BACT</name>
<comment type="caution">
    <text evidence="2">The sequence shown here is derived from an EMBL/GenBank/DDBJ whole genome shotgun (WGS) entry which is preliminary data.</text>
</comment>
<evidence type="ECO:0000313" key="2">
    <source>
        <dbReference type="EMBL" id="OAM91531.1"/>
    </source>
</evidence>
<keyword evidence="3" id="KW-1185">Reference proteome</keyword>
<dbReference type="Proteomes" id="UP000078486">
    <property type="component" value="Unassembled WGS sequence"/>
</dbReference>
<reference evidence="2 3" key="1">
    <citation type="submission" date="2016-01" db="EMBL/GenBank/DDBJ databases">
        <title>High potential of lignocellulose degradation of a new Verrucomicrobia species.</title>
        <authorList>
            <person name="Wang Y."/>
            <person name="Shi Y."/>
            <person name="Qiu Z."/>
            <person name="Liu S."/>
            <person name="Yang H."/>
        </authorList>
    </citation>
    <scope>NUCLEOTIDE SEQUENCE [LARGE SCALE GENOMIC DNA]</scope>
    <source>
        <strain evidence="2 3">TSB47</strain>
    </source>
</reference>